<dbReference type="Proteomes" id="UP001152836">
    <property type="component" value="Unassembled WGS sequence"/>
</dbReference>
<comment type="caution">
    <text evidence="2">The sequence shown here is derived from an EMBL/GenBank/DDBJ whole genome shotgun (WGS) entry which is preliminary data.</text>
</comment>
<keyword evidence="1" id="KW-0732">Signal</keyword>
<keyword evidence="3" id="KW-1185">Reference proteome</keyword>
<dbReference type="EMBL" id="CALSGD010000265">
    <property type="protein sequence ID" value="CAH6777292.1"/>
    <property type="molecule type" value="Genomic_DNA"/>
</dbReference>
<feature type="signal peptide" evidence="1">
    <location>
        <begin position="1"/>
        <end position="30"/>
    </location>
</feature>
<gene>
    <name evidence="2" type="primary">Cpa6</name>
    <name evidence="2" type="ORF">PHOROB_LOCUS1235</name>
</gene>
<evidence type="ECO:0000313" key="3">
    <source>
        <dbReference type="Proteomes" id="UP001152836"/>
    </source>
</evidence>
<protein>
    <submittedName>
        <fullName evidence="2">Cpa6 protein</fullName>
    </submittedName>
</protein>
<proteinExistence type="predicted"/>
<organism evidence="2 3">
    <name type="scientific">Phodopus roborovskii</name>
    <name type="common">Roborovski's desert hamster</name>
    <name type="synonym">Cricetulus roborovskii</name>
    <dbReference type="NCBI Taxonomy" id="109678"/>
    <lineage>
        <taxon>Eukaryota</taxon>
        <taxon>Metazoa</taxon>
        <taxon>Chordata</taxon>
        <taxon>Craniata</taxon>
        <taxon>Vertebrata</taxon>
        <taxon>Euteleostomi</taxon>
        <taxon>Mammalia</taxon>
        <taxon>Eutheria</taxon>
        <taxon>Euarchontoglires</taxon>
        <taxon>Glires</taxon>
        <taxon>Rodentia</taxon>
        <taxon>Myomorpha</taxon>
        <taxon>Muroidea</taxon>
        <taxon>Cricetidae</taxon>
        <taxon>Cricetinae</taxon>
        <taxon>Phodopus</taxon>
    </lineage>
</organism>
<dbReference type="AlphaFoldDB" id="A0AAU9YR72"/>
<name>A0AAU9YR72_PHORO</name>
<evidence type="ECO:0000256" key="1">
    <source>
        <dbReference type="SAM" id="SignalP"/>
    </source>
</evidence>
<sequence length="70" mass="7808">MKPLGKPRSPPAAFLPLCWLLLKSLQSGHCHPYEKRYAGETILDPLVQLLKAGEERPVWGVGPSRKCSVR</sequence>
<accession>A0AAU9YR72</accession>
<reference evidence="2" key="1">
    <citation type="submission" date="2022-06" db="EMBL/GenBank/DDBJ databases">
        <authorList>
            <person name="Andreotti S."/>
            <person name="Wyler E."/>
        </authorList>
    </citation>
    <scope>NUCLEOTIDE SEQUENCE</scope>
</reference>
<feature type="chain" id="PRO_5043885880" evidence="1">
    <location>
        <begin position="31"/>
        <end position="70"/>
    </location>
</feature>
<evidence type="ECO:0000313" key="2">
    <source>
        <dbReference type="EMBL" id="CAH6777292.1"/>
    </source>
</evidence>